<feature type="compositionally biased region" description="Low complexity" evidence="1">
    <location>
        <begin position="217"/>
        <end position="233"/>
    </location>
</feature>
<dbReference type="OrthoDB" id="7033486at2"/>
<dbReference type="AlphaFoldDB" id="A0A5C5Q368"/>
<organism evidence="2 3">
    <name type="scientific">Pseudomonas saxonica</name>
    <dbReference type="NCBI Taxonomy" id="2600598"/>
    <lineage>
        <taxon>Bacteria</taxon>
        <taxon>Pseudomonadati</taxon>
        <taxon>Pseudomonadota</taxon>
        <taxon>Gammaproteobacteria</taxon>
        <taxon>Pseudomonadales</taxon>
        <taxon>Pseudomonadaceae</taxon>
        <taxon>Pseudomonas</taxon>
    </lineage>
</organism>
<protein>
    <submittedName>
        <fullName evidence="2">RHS repeat-associated core domain-containing protein</fullName>
    </submittedName>
</protein>
<name>A0A5C5Q368_9PSED</name>
<feature type="compositionally biased region" description="Polar residues" evidence="1">
    <location>
        <begin position="234"/>
        <end position="245"/>
    </location>
</feature>
<comment type="caution">
    <text evidence="2">The sequence shown here is derived from an EMBL/GenBank/DDBJ whole genome shotgun (WGS) entry which is preliminary data.</text>
</comment>
<feature type="compositionally biased region" description="Polar residues" evidence="1">
    <location>
        <begin position="286"/>
        <end position="309"/>
    </location>
</feature>
<accession>A0A5C5Q368</accession>
<feature type="region of interest" description="Disordered" evidence="1">
    <location>
        <begin position="205"/>
        <end position="261"/>
    </location>
</feature>
<evidence type="ECO:0000313" key="2">
    <source>
        <dbReference type="EMBL" id="TWS00152.1"/>
    </source>
</evidence>
<dbReference type="EMBL" id="VFIP01000003">
    <property type="protein sequence ID" value="TWS00152.1"/>
    <property type="molecule type" value="Genomic_DNA"/>
</dbReference>
<feature type="region of interest" description="Disordered" evidence="1">
    <location>
        <begin position="286"/>
        <end position="322"/>
    </location>
</feature>
<dbReference type="NCBIfam" id="TIGR03696">
    <property type="entry name" value="Rhs_assc_core"/>
    <property type="match status" value="1"/>
</dbReference>
<dbReference type="SUPFAM" id="SSF56399">
    <property type="entry name" value="ADP-ribosylation"/>
    <property type="match status" value="1"/>
</dbReference>
<feature type="compositionally biased region" description="Polar residues" evidence="1">
    <location>
        <begin position="205"/>
        <end position="216"/>
    </location>
</feature>
<evidence type="ECO:0000313" key="3">
    <source>
        <dbReference type="Proteomes" id="UP000317901"/>
    </source>
</evidence>
<dbReference type="InterPro" id="IPR022385">
    <property type="entry name" value="Rhs_assc_core"/>
</dbReference>
<gene>
    <name evidence="2" type="ORF">FJD37_02045</name>
</gene>
<dbReference type="Gene3D" id="2.180.10.10">
    <property type="entry name" value="RHS repeat-associated core"/>
    <property type="match status" value="1"/>
</dbReference>
<reference evidence="2 3" key="1">
    <citation type="submission" date="2019-06" db="EMBL/GenBank/DDBJ databases">
        <title>Pseudomonas bimorpha sp. nov. isolated from bovine raw milk and skim milk concentrate.</title>
        <authorList>
            <person name="Hofmann K."/>
            <person name="Huptas C."/>
            <person name="Doll E."/>
            <person name="Scherer S."/>
            <person name="Wenning M."/>
        </authorList>
    </citation>
    <scope>NUCLEOTIDE SEQUENCE [LARGE SCALE GENOMIC DNA]</scope>
    <source>
        <strain evidence="2 3">DSM 108990</strain>
    </source>
</reference>
<proteinExistence type="predicted"/>
<sequence>MHMPPKKYSRLFLYDSLDRVTGVNATQLFYNQTRLATEVEGECTNRLFEYDAQPLALQQNGTTCTLLATDMQTSVLQSVRTDGTQQALAYTPYGHQKDLKTLPGMCGFNGERPDPLTGHYLLGQGYRAFNPVLMRFNSPDSLSPFGEGGINAYGYCGGDPANKIDPTGHIPIPPKLSNLIVRLKTPAWTTRNSVVTLANTQPLSRVGSNSSLTEFGSRSLSNSPSGSLSDVSLDTITPRTSQNLIEPSGSVPNTPPVQRQRRTGINLQPGDEMYEALRAHFGGTNRASTVSQNSIARQQSTPRWQQQSLQPPPYAEASSPPSYYNAVILSPHSNRPKPPLSEGKRDSIRAVDQTNTLL</sequence>
<dbReference type="Proteomes" id="UP000317901">
    <property type="component" value="Unassembled WGS sequence"/>
</dbReference>
<evidence type="ECO:0000256" key="1">
    <source>
        <dbReference type="SAM" id="MobiDB-lite"/>
    </source>
</evidence>